<evidence type="ECO:0000313" key="2">
    <source>
        <dbReference type="Proteomes" id="UP000655751"/>
    </source>
</evidence>
<dbReference type="EMBL" id="JADMLG010000008">
    <property type="protein sequence ID" value="MBH0778741.1"/>
    <property type="molecule type" value="Genomic_DNA"/>
</dbReference>
<organism evidence="1 2">
    <name type="scientific">Nocardia bovistercoris</name>
    <dbReference type="NCBI Taxonomy" id="2785916"/>
    <lineage>
        <taxon>Bacteria</taxon>
        <taxon>Bacillati</taxon>
        <taxon>Actinomycetota</taxon>
        <taxon>Actinomycetes</taxon>
        <taxon>Mycobacteriales</taxon>
        <taxon>Nocardiaceae</taxon>
        <taxon>Nocardia</taxon>
    </lineage>
</organism>
<dbReference type="InterPro" id="IPR036390">
    <property type="entry name" value="WH_DNA-bd_sf"/>
</dbReference>
<dbReference type="RefSeq" id="WP_196151042.1">
    <property type="nucleotide sequence ID" value="NZ_JADMLG010000008.1"/>
</dbReference>
<name>A0A931IDY1_9NOCA</name>
<keyword evidence="2" id="KW-1185">Reference proteome</keyword>
<proteinExistence type="predicted"/>
<dbReference type="SUPFAM" id="SSF46785">
    <property type="entry name" value="Winged helix' DNA-binding domain"/>
    <property type="match status" value="1"/>
</dbReference>
<dbReference type="AlphaFoldDB" id="A0A931IDY1"/>
<dbReference type="InterPro" id="IPR025855">
    <property type="entry name" value="Replic_Relax"/>
</dbReference>
<evidence type="ECO:0000313" key="1">
    <source>
        <dbReference type="EMBL" id="MBH0778741.1"/>
    </source>
</evidence>
<comment type="caution">
    <text evidence="1">The sequence shown here is derived from an EMBL/GenBank/DDBJ whole genome shotgun (WGS) entry which is preliminary data.</text>
</comment>
<dbReference type="Proteomes" id="UP000655751">
    <property type="component" value="Unassembled WGS sequence"/>
</dbReference>
<sequence length="300" mass="33870">MIPEPRLASIATPRTSTRAYSPADALTAQHRLTDRDLRLLSLLDTHHVLTSPQIAALLFASENVARKRLAKLTTRGILARFRTCPGPGSIPWRYTLGPLGAMITAADKGQPTLPTPAKTQEKMLRLSRSQKLDHLLGVNEFFSRLALQARNSNDCALREWWNEQRTTEYCARIVRPDGYGKWEENQWTVEFFLEYDNGTEKIQDVADKLDRYRELSRAGLANPILFVFAHPRRHTHFRQHLTPHQAAGVNVATATTADITTHGPAARIWQPTNTPTRRRLSHLAHHPATHHHTAAHRPAA</sequence>
<gene>
    <name evidence="1" type="ORF">IT779_20885</name>
</gene>
<reference evidence="1" key="1">
    <citation type="submission" date="2020-11" db="EMBL/GenBank/DDBJ databases">
        <title>Nocardia NEAU-351.nov., a novel actinomycete isolated from the cow dung.</title>
        <authorList>
            <person name="Zhang X."/>
        </authorList>
    </citation>
    <scope>NUCLEOTIDE SEQUENCE</scope>
    <source>
        <strain evidence="1">NEAU-351</strain>
    </source>
</reference>
<protein>
    <submittedName>
        <fullName evidence="1">Replication-relaxation family protein</fullName>
    </submittedName>
</protein>
<dbReference type="Pfam" id="PF13814">
    <property type="entry name" value="Replic_Relax"/>
    <property type="match status" value="1"/>
</dbReference>
<accession>A0A931IDY1</accession>